<dbReference type="SUPFAM" id="SSF56349">
    <property type="entry name" value="DNA breaking-rejoining enzymes"/>
    <property type="match status" value="1"/>
</dbReference>
<dbReference type="InterPro" id="IPR010998">
    <property type="entry name" value="Integrase_recombinase_N"/>
</dbReference>
<evidence type="ECO:0000256" key="4">
    <source>
        <dbReference type="ARBA" id="ARBA00023172"/>
    </source>
</evidence>
<dbReference type="PANTHER" id="PTHR30349">
    <property type="entry name" value="PHAGE INTEGRASE-RELATED"/>
    <property type="match status" value="1"/>
</dbReference>
<dbReference type="InterPro" id="IPR004107">
    <property type="entry name" value="Integrase_SAM-like_N"/>
</dbReference>
<dbReference type="Pfam" id="PF14659">
    <property type="entry name" value="Phage_int_SAM_3"/>
    <property type="match status" value="1"/>
</dbReference>
<dbReference type="EMBL" id="AZFW01000079">
    <property type="protein sequence ID" value="KRM26247.1"/>
    <property type="molecule type" value="Genomic_DNA"/>
</dbReference>
<dbReference type="eggNOG" id="COG0582">
    <property type="taxonomic scope" value="Bacteria"/>
</dbReference>
<dbReference type="CDD" id="cd01189">
    <property type="entry name" value="INT_ICEBs1_C_like"/>
    <property type="match status" value="1"/>
</dbReference>
<comment type="caution">
    <text evidence="6">The sequence shown here is derived from an EMBL/GenBank/DDBJ whole genome shotgun (WGS) entry which is preliminary data.</text>
</comment>
<keyword evidence="3" id="KW-0238">DNA-binding</keyword>
<evidence type="ECO:0000259" key="5">
    <source>
        <dbReference type="PROSITE" id="PS51898"/>
    </source>
</evidence>
<dbReference type="Gene3D" id="1.10.150.130">
    <property type="match status" value="1"/>
</dbReference>
<keyword evidence="4" id="KW-0233">DNA recombination</keyword>
<organism evidence="6 7">
    <name type="scientific">Schleiferilactobacillus harbinensis DSM 16991</name>
    <dbReference type="NCBI Taxonomy" id="1122147"/>
    <lineage>
        <taxon>Bacteria</taxon>
        <taxon>Bacillati</taxon>
        <taxon>Bacillota</taxon>
        <taxon>Bacilli</taxon>
        <taxon>Lactobacillales</taxon>
        <taxon>Lactobacillaceae</taxon>
        <taxon>Schleiferilactobacillus</taxon>
    </lineage>
</organism>
<dbReference type="Gene3D" id="1.10.443.10">
    <property type="entry name" value="Intergrase catalytic core"/>
    <property type="match status" value="1"/>
</dbReference>
<dbReference type="Pfam" id="PF00589">
    <property type="entry name" value="Phage_integrase"/>
    <property type="match status" value="1"/>
</dbReference>
<evidence type="ECO:0000256" key="2">
    <source>
        <dbReference type="ARBA" id="ARBA00022908"/>
    </source>
</evidence>
<evidence type="ECO:0000256" key="3">
    <source>
        <dbReference type="ARBA" id="ARBA00023125"/>
    </source>
</evidence>
<reference evidence="6 7" key="1">
    <citation type="journal article" date="2015" name="Genome Announc.">
        <title>Expanding the biotechnology potential of lactobacilli through comparative genomics of 213 strains and associated genera.</title>
        <authorList>
            <person name="Sun Z."/>
            <person name="Harris H.M."/>
            <person name="McCann A."/>
            <person name="Guo C."/>
            <person name="Argimon S."/>
            <person name="Zhang W."/>
            <person name="Yang X."/>
            <person name="Jeffery I.B."/>
            <person name="Cooney J.C."/>
            <person name="Kagawa T.F."/>
            <person name="Liu W."/>
            <person name="Song Y."/>
            <person name="Salvetti E."/>
            <person name="Wrobel A."/>
            <person name="Rasinkangas P."/>
            <person name="Parkhill J."/>
            <person name="Rea M.C."/>
            <person name="O'Sullivan O."/>
            <person name="Ritari J."/>
            <person name="Douillard F.P."/>
            <person name="Paul Ross R."/>
            <person name="Yang R."/>
            <person name="Briner A.E."/>
            <person name="Felis G.E."/>
            <person name="de Vos W.M."/>
            <person name="Barrangou R."/>
            <person name="Klaenhammer T.R."/>
            <person name="Caufield P.W."/>
            <person name="Cui Y."/>
            <person name="Zhang H."/>
            <person name="O'Toole P.W."/>
        </authorList>
    </citation>
    <scope>NUCLEOTIDE SEQUENCE [LARGE SCALE GENOMIC DNA]</scope>
    <source>
        <strain evidence="6 7">DSM 16991</strain>
    </source>
</reference>
<accession>A0A0R1X7U7</accession>
<sequence length="377" mass="43324">MPYYAPDGTRKFKAKTFDTQREAKYWASKNEVVNFEDGTLYESMEPLPEYFKRWYLTYKQPLVAPASMKWYEYTLTILNDHFAGVPISKITHDQYQKFLNEIGKDRVKATAVRINGQIRMAVNNALDENKIRRDFTRGAVATGSRQSRSADLKYLNAGESERVLASVTKGPTLNTVTNYMIATALYTGARLAEIGGLTWDDISWTFKTIRINKTYDWTQPGHFKETKNMQSHRVIKVNDELLTLFKRLKDQQELGLNRLHIANPQGLLFLNAQGTVPGSSGVNKMLRKVLKRVEVRPEVQDLSFHGLRHTHASYLLFKGISVYYISKRLGHRDITTTLSIYSHVLNELENEESNKTLVALTAMRDDGEEEAEKRQTR</sequence>
<evidence type="ECO:0000256" key="1">
    <source>
        <dbReference type="ARBA" id="ARBA00008857"/>
    </source>
</evidence>
<evidence type="ECO:0000313" key="7">
    <source>
        <dbReference type="Proteomes" id="UP000050949"/>
    </source>
</evidence>
<dbReference type="Proteomes" id="UP000050949">
    <property type="component" value="Unassembled WGS sequence"/>
</dbReference>
<dbReference type="InterPro" id="IPR002104">
    <property type="entry name" value="Integrase_catalytic"/>
</dbReference>
<dbReference type="GO" id="GO:0015074">
    <property type="term" value="P:DNA integration"/>
    <property type="evidence" value="ECO:0007669"/>
    <property type="project" value="UniProtKB-KW"/>
</dbReference>
<dbReference type="GO" id="GO:0006310">
    <property type="term" value="P:DNA recombination"/>
    <property type="evidence" value="ECO:0007669"/>
    <property type="project" value="UniProtKB-KW"/>
</dbReference>
<dbReference type="PROSITE" id="PS51898">
    <property type="entry name" value="TYR_RECOMBINASE"/>
    <property type="match status" value="1"/>
</dbReference>
<dbReference type="InterPro" id="IPR013762">
    <property type="entry name" value="Integrase-like_cat_sf"/>
</dbReference>
<feature type="domain" description="Tyr recombinase" evidence="5">
    <location>
        <begin position="150"/>
        <end position="355"/>
    </location>
</feature>
<evidence type="ECO:0000313" key="6">
    <source>
        <dbReference type="EMBL" id="KRM26247.1"/>
    </source>
</evidence>
<gene>
    <name evidence="6" type="ORF">FC91_GL000075</name>
</gene>
<dbReference type="AlphaFoldDB" id="A0A0R1X7U7"/>
<dbReference type="PANTHER" id="PTHR30349:SF64">
    <property type="entry name" value="PROPHAGE INTEGRASE INTD-RELATED"/>
    <property type="match status" value="1"/>
</dbReference>
<dbReference type="PATRIC" id="fig|1122147.4.peg.78"/>
<dbReference type="InterPro" id="IPR050090">
    <property type="entry name" value="Tyrosine_recombinase_XerCD"/>
</dbReference>
<comment type="similarity">
    <text evidence="1">Belongs to the 'phage' integrase family.</text>
</comment>
<name>A0A0R1X7U7_9LACO</name>
<protein>
    <submittedName>
        <fullName evidence="6">Tyrosine recombinase XerC</fullName>
    </submittedName>
</protein>
<proteinExistence type="inferred from homology"/>
<dbReference type="GO" id="GO:0003677">
    <property type="term" value="F:DNA binding"/>
    <property type="evidence" value="ECO:0007669"/>
    <property type="project" value="UniProtKB-KW"/>
</dbReference>
<keyword evidence="2" id="KW-0229">DNA integration</keyword>
<dbReference type="InterPro" id="IPR011010">
    <property type="entry name" value="DNA_brk_join_enz"/>
</dbReference>